<keyword evidence="2" id="KW-1185">Reference proteome</keyword>
<evidence type="ECO:0000313" key="1">
    <source>
        <dbReference type="EMBL" id="KAI3833489.1"/>
    </source>
</evidence>
<reference evidence="1" key="1">
    <citation type="submission" date="2022-04" db="EMBL/GenBank/DDBJ databases">
        <title>A functionally conserved STORR gene fusion in Papaver species that diverged 16.8 million years ago.</title>
        <authorList>
            <person name="Catania T."/>
        </authorList>
    </citation>
    <scope>NUCLEOTIDE SEQUENCE</scope>
    <source>
        <strain evidence="1">S-188037</strain>
    </source>
</reference>
<dbReference type="Proteomes" id="UP001202328">
    <property type="component" value="Unassembled WGS sequence"/>
</dbReference>
<gene>
    <name evidence="1" type="ORF">MKW98_024488</name>
</gene>
<name>A0AAD4RVD5_9MAGN</name>
<comment type="caution">
    <text evidence="1">The sequence shown here is derived from an EMBL/GenBank/DDBJ whole genome shotgun (WGS) entry which is preliminary data.</text>
</comment>
<accession>A0AAD4RVD5</accession>
<evidence type="ECO:0000313" key="2">
    <source>
        <dbReference type="Proteomes" id="UP001202328"/>
    </source>
</evidence>
<dbReference type="AlphaFoldDB" id="A0AAD4RVD5"/>
<sequence>MKIGRVGDVNQSGIGLIRRIQDPNDMQHRVVLEKSEGPACPGDDYSHMISKWGLWWCLYHACRIFWELYTIFGFPGLLV</sequence>
<protein>
    <submittedName>
        <fullName evidence="1">Uncharacterized protein</fullName>
    </submittedName>
</protein>
<dbReference type="EMBL" id="JAJJMB010017954">
    <property type="protein sequence ID" value="KAI3833489.1"/>
    <property type="molecule type" value="Genomic_DNA"/>
</dbReference>
<organism evidence="1 2">
    <name type="scientific">Papaver atlanticum</name>
    <dbReference type="NCBI Taxonomy" id="357466"/>
    <lineage>
        <taxon>Eukaryota</taxon>
        <taxon>Viridiplantae</taxon>
        <taxon>Streptophyta</taxon>
        <taxon>Embryophyta</taxon>
        <taxon>Tracheophyta</taxon>
        <taxon>Spermatophyta</taxon>
        <taxon>Magnoliopsida</taxon>
        <taxon>Ranunculales</taxon>
        <taxon>Papaveraceae</taxon>
        <taxon>Papaveroideae</taxon>
        <taxon>Papaver</taxon>
    </lineage>
</organism>
<proteinExistence type="predicted"/>